<dbReference type="FunFam" id="1.20.58.530:FF:000004">
    <property type="entry name" value="Unconventional myosin ID"/>
    <property type="match status" value="1"/>
</dbReference>
<dbReference type="Gene3D" id="1.20.120.720">
    <property type="entry name" value="Myosin VI head, motor domain, U50 subdomain"/>
    <property type="match status" value="1"/>
</dbReference>
<dbReference type="GO" id="GO:0048731">
    <property type="term" value="P:system development"/>
    <property type="evidence" value="ECO:0007669"/>
    <property type="project" value="UniProtKB-ARBA"/>
</dbReference>
<feature type="binding site" evidence="28">
    <location>
        <begin position="224"/>
        <end position="231"/>
    </location>
    <ligand>
        <name>ATP</name>
        <dbReference type="ChEBI" id="CHEBI:30616"/>
    </ligand>
</feature>
<evidence type="ECO:0000256" key="22">
    <source>
        <dbReference type="ARBA" id="ARBA00023157"/>
    </source>
</evidence>
<dbReference type="InterPro" id="IPR005817">
    <property type="entry name" value="Wnt"/>
</dbReference>
<dbReference type="FunFam" id="1.10.10.820:FF:000007">
    <property type="entry name" value="unconventional myosin-Id"/>
    <property type="match status" value="1"/>
</dbReference>
<dbReference type="InterPro" id="IPR043158">
    <property type="entry name" value="Wnt_C"/>
</dbReference>
<dbReference type="GO" id="GO:0005102">
    <property type="term" value="F:signaling receptor binding"/>
    <property type="evidence" value="ECO:0007669"/>
    <property type="project" value="InterPro"/>
</dbReference>
<dbReference type="Pfam" id="PF00063">
    <property type="entry name" value="Myosin_head"/>
    <property type="match status" value="2"/>
</dbReference>
<evidence type="ECO:0000256" key="20">
    <source>
        <dbReference type="ARBA" id="ARBA00022927"/>
    </source>
</evidence>
<keyword evidence="22" id="KW-1015">Disulfide bond</keyword>
<evidence type="ECO:0000313" key="33">
    <source>
        <dbReference type="EMBL" id="KAG2461074.1"/>
    </source>
</evidence>
<evidence type="ECO:0000256" key="19">
    <source>
        <dbReference type="ARBA" id="ARBA00022860"/>
    </source>
</evidence>
<dbReference type="EMBL" id="JAATIS010004753">
    <property type="protein sequence ID" value="KAG2461074.1"/>
    <property type="molecule type" value="Genomic_DNA"/>
</dbReference>
<evidence type="ECO:0000256" key="18">
    <source>
        <dbReference type="ARBA" id="ARBA00022840"/>
    </source>
</evidence>
<dbReference type="GO" id="GO:0005886">
    <property type="term" value="C:plasma membrane"/>
    <property type="evidence" value="ECO:0007669"/>
    <property type="project" value="TreeGrafter"/>
</dbReference>
<dbReference type="PRINTS" id="PR00193">
    <property type="entry name" value="MYOSINHEAVY"/>
</dbReference>
<gene>
    <name evidence="33" type="primary">Myo1d_2</name>
    <name evidence="33" type="ORF">GTO96_0010760</name>
</gene>
<keyword evidence="27" id="KW-0449">Lipoprotein</keyword>
<feature type="non-terminal residue" evidence="33">
    <location>
        <position position="1446"/>
    </location>
</feature>
<dbReference type="InterPro" id="IPR036961">
    <property type="entry name" value="Kinesin_motor_dom_sf"/>
</dbReference>
<evidence type="ECO:0000259" key="32">
    <source>
        <dbReference type="PROSITE" id="PS51757"/>
    </source>
</evidence>
<feature type="compositionally biased region" description="Basic residues" evidence="30">
    <location>
        <begin position="81"/>
        <end position="91"/>
    </location>
</feature>
<keyword evidence="25 28" id="KW-0009">Actin-binding</keyword>
<dbReference type="Gene3D" id="1.20.5.4820">
    <property type="match status" value="1"/>
</dbReference>
<evidence type="ECO:0000256" key="2">
    <source>
        <dbReference type="ARBA" id="ARBA00004412"/>
    </source>
</evidence>
<evidence type="ECO:0000256" key="25">
    <source>
        <dbReference type="ARBA" id="ARBA00023203"/>
    </source>
</evidence>
<evidence type="ECO:0000256" key="26">
    <source>
        <dbReference type="ARBA" id="ARBA00023273"/>
    </source>
</evidence>
<dbReference type="FunFam" id="3.30.2460.20:FF:000009">
    <property type="entry name" value="Protein Wnt-3a"/>
    <property type="match status" value="1"/>
</dbReference>
<evidence type="ECO:0000256" key="24">
    <source>
        <dbReference type="ARBA" id="ARBA00023180"/>
    </source>
</evidence>
<dbReference type="GO" id="GO:0045597">
    <property type="term" value="P:positive regulation of cell differentiation"/>
    <property type="evidence" value="ECO:0007669"/>
    <property type="project" value="UniProtKB-ARBA"/>
</dbReference>
<keyword evidence="13 29" id="KW-0879">Wnt signaling pathway</keyword>
<evidence type="ECO:0000256" key="13">
    <source>
        <dbReference type="ARBA" id="ARBA00022687"/>
    </source>
</evidence>
<dbReference type="PROSITE" id="PS50096">
    <property type="entry name" value="IQ"/>
    <property type="match status" value="1"/>
</dbReference>
<dbReference type="Pfam" id="PF06017">
    <property type="entry name" value="Myosin_TH1"/>
    <property type="match status" value="1"/>
</dbReference>
<dbReference type="Gene3D" id="3.30.2460.20">
    <property type="match status" value="1"/>
</dbReference>
<dbReference type="CDD" id="cd01378">
    <property type="entry name" value="MYSc_Myo1"/>
    <property type="match status" value="1"/>
</dbReference>
<dbReference type="InterPro" id="IPR009141">
    <property type="entry name" value="Wnt3"/>
</dbReference>
<comment type="similarity">
    <text evidence="6 29">Belongs to the Wnt family.</text>
</comment>
<dbReference type="FunFam" id="1.20.120.720:FF:000009">
    <property type="entry name" value="Unconventional myosin-Id"/>
    <property type="match status" value="1"/>
</dbReference>
<evidence type="ECO:0000256" key="30">
    <source>
        <dbReference type="SAM" id="MobiDB-lite"/>
    </source>
</evidence>
<evidence type="ECO:0000256" key="14">
    <source>
        <dbReference type="ARBA" id="ARBA00022729"/>
    </source>
</evidence>
<keyword evidence="15" id="KW-0677">Repeat</keyword>
<reference evidence="33 34" key="1">
    <citation type="journal article" date="2021" name="Cell">
        <title>Tracing the genetic footprints of vertebrate landing in non-teleost ray-finned fishes.</title>
        <authorList>
            <person name="Bi X."/>
            <person name="Wang K."/>
            <person name="Yang L."/>
            <person name="Pan H."/>
            <person name="Jiang H."/>
            <person name="Wei Q."/>
            <person name="Fang M."/>
            <person name="Yu H."/>
            <person name="Zhu C."/>
            <person name="Cai Y."/>
            <person name="He Y."/>
            <person name="Gan X."/>
            <person name="Zeng H."/>
            <person name="Yu D."/>
            <person name="Zhu Y."/>
            <person name="Jiang H."/>
            <person name="Qiu Q."/>
            <person name="Yang H."/>
            <person name="Zhang Y.E."/>
            <person name="Wang W."/>
            <person name="Zhu M."/>
            <person name="He S."/>
            <person name="Zhang G."/>
        </authorList>
    </citation>
    <scope>NUCLEOTIDE SEQUENCE [LARGE SCALE GENOMIC DNA]</scope>
    <source>
        <strain evidence="33">Bchr_013</strain>
    </source>
</reference>
<evidence type="ECO:0000256" key="28">
    <source>
        <dbReference type="PROSITE-ProRule" id="PRU00782"/>
    </source>
</evidence>
<evidence type="ECO:0000256" key="8">
    <source>
        <dbReference type="ARBA" id="ARBA00022448"/>
    </source>
</evidence>
<evidence type="ECO:0000256" key="5">
    <source>
        <dbReference type="ARBA" id="ARBA00004544"/>
    </source>
</evidence>
<dbReference type="FunFam" id="1.20.5.4820:FF:000003">
    <property type="entry name" value="Unconventional myosin ID"/>
    <property type="match status" value="1"/>
</dbReference>
<dbReference type="GO" id="GO:0043204">
    <property type="term" value="C:perikaryon"/>
    <property type="evidence" value="ECO:0007669"/>
    <property type="project" value="UniProtKB-SubCell"/>
</dbReference>
<evidence type="ECO:0000256" key="29">
    <source>
        <dbReference type="RuleBase" id="RU003500"/>
    </source>
</evidence>
<dbReference type="Proteomes" id="UP000886611">
    <property type="component" value="Unassembled WGS sequence"/>
</dbReference>
<evidence type="ECO:0000256" key="7">
    <source>
        <dbReference type="ARBA" id="ARBA00008314"/>
    </source>
</evidence>
<dbReference type="InterPro" id="IPR001609">
    <property type="entry name" value="Myosin_head_motor_dom-like"/>
</dbReference>
<dbReference type="Gene3D" id="1.10.10.820">
    <property type="match status" value="1"/>
</dbReference>
<comment type="subcellular location">
    <subcellularLocation>
        <location evidence="1">Cell projection</location>
        <location evidence="1">Dendrite</location>
    </subcellularLocation>
    <subcellularLocation>
        <location evidence="5">Cytoplasm</location>
        <location evidence="5">Cell cortex</location>
    </subcellularLocation>
    <subcellularLocation>
        <location evidence="2">Early endosome</location>
    </subcellularLocation>
    <subcellularLocation>
        <location evidence="3">Perikaryon</location>
    </subcellularLocation>
    <subcellularLocation>
        <location evidence="4 29">Secreted</location>
        <location evidence="4 29">Extracellular space</location>
        <location evidence="4 29">Extracellular matrix</location>
    </subcellularLocation>
</comment>
<dbReference type="GO" id="GO:0051015">
    <property type="term" value="F:actin filament binding"/>
    <property type="evidence" value="ECO:0007669"/>
    <property type="project" value="TreeGrafter"/>
</dbReference>
<sequence length="1446" mass="165474">MASRHQVAVFQSGWGDLCALQFSCLSRHTACCESMVGRDGDLGIPYNAAPAEPHKALDECRQFETKIALFRKLLCDPKRSSDHRRCKRTSQRVHQESRGDATDSPTAFHDYIFEKSRIYTYIGEVVVSVNPYRSMNIYGRDTIEQYKGRELYERPPHLFAIADAAYKAMKRRSKDTCIVISGELSWPVQVTWDCFDFGWCFSGQVVGCHGARVRFIICGLCVSGESGAGKTEASKYIMQYIAAITNPGQRAEVERVKNMLLKSNCVLEAFGNAKTNRNDNSSRFGKYMDINFDFKGDPIGGHINNYLLEKSRVIVQQEGERSFHSFYQLVLGGPESLLRSLHIQKDPKAYAYIQVGGQKKSTINDSADFKAVADAMKVIGFTQEEIQTVYKILAAILHLGNLKFGSDGDVTLIENSKLASVLGDLLGTRQENVEKALLYRTVATGRDVIDKQHTEQEASYGRDALAKAIYERLFCWIVGRINDIIEVKDFDVKVHGKNTVIGVLDIYGFEIFQNNSFEQFCINYCNEKLQQLFIQLVLRQEQEEYQREGIPWKHIDYFNNQVIVDLVEQQHKGIFAILDEACMNVGKVTDEMFLQGLNNKLAKHAHFSSRKLFPTDKSLEFDRDFRIRHYAGDVVYSVVGFIDKNKDTLFQDFKRLLYNSSNPVLKSMWPEGKLSITEVTKRPLTAATLFKNSMIALVEKLACKEPYYVRCIKPNDLKSPLLFEEERCRHQVEYLGLLENVRVRRAGFAYRQTYQRFLQRYKMISTITWPNHELPSDREAVKKLMQASGFEQDSAYGKTKVFIRTPRTLFALEDQRAQMVQRIVLFLQKIWRGTIARMRYRRMRASLIIIRCYRRYKVKAYIREVAHRFHNVRDMKDYGKHIKWPIPPRVLRKFEEALQGLYSRWRAGQLIRSLPPEDLPKVRAKVAALETLKGQRTDMALQRAWDGNYVKRDRPELASFFTLASSELQRKDKFMNVLFSCHVRKINRFNKAEDRAILITDRHLYKMDPLKQYKVMKSIPLYNVSGLSVTPGKDQLVVFHTKDNRDLIVCLQGIEPAGESRIGELVGVIVSHFKSEMRKIQVNTLNPIQCSMHGKKCTVAVETKINQSQPDFVKSRSGSLALGQQYSSLGTQPILCGSIPGLVPKQLRFCRNYIEIMPSVAEGIKLGIQECQHQFRGRRWNCTTVEDNLAIFGPVLDKATRESAFVHAIASAGVAFAVTRSCAEGTSTMCGCDSHHKGPPGEGWKWGGCSEDAEFGVLVSREFADARENRPDARSAMNRHNNEAGRTTILDHMHLKCKCHGLSGSCEVKTCWWAQPDFRILGDFLKDKYDSASEMVVEKHRESRGWVETLRAKYAFFKHPTERDLVYYESSPNFCEPNPETGSFGTRDRACNVTSHGIEGCDLLCCGRGHNTRTEKRKEKCHCIFHWCCYVSCQECVRVYDVHTCK</sequence>
<dbReference type="PROSITE" id="PS00246">
    <property type="entry name" value="WNT1"/>
    <property type="match status" value="1"/>
</dbReference>
<dbReference type="GO" id="GO:0030425">
    <property type="term" value="C:dendrite"/>
    <property type="evidence" value="ECO:0007669"/>
    <property type="project" value="UniProtKB-SubCell"/>
</dbReference>
<feature type="domain" description="TH1" evidence="32">
    <location>
        <begin position="934"/>
        <end position="1126"/>
    </location>
</feature>
<keyword evidence="16 28" id="KW-0547">Nucleotide-binding</keyword>
<dbReference type="PANTHER" id="PTHR13140">
    <property type="entry name" value="MYOSIN"/>
    <property type="match status" value="1"/>
</dbReference>
<dbReference type="GO" id="GO:0006897">
    <property type="term" value="P:endocytosis"/>
    <property type="evidence" value="ECO:0007669"/>
    <property type="project" value="TreeGrafter"/>
</dbReference>
<accession>A0A8X7X562</accession>
<evidence type="ECO:0000313" key="34">
    <source>
        <dbReference type="Proteomes" id="UP000886611"/>
    </source>
</evidence>
<keyword evidence="26" id="KW-0966">Cell projection</keyword>
<dbReference type="GO" id="GO:0005783">
    <property type="term" value="C:endoplasmic reticulum"/>
    <property type="evidence" value="ECO:0007669"/>
    <property type="project" value="UniProtKB-ARBA"/>
</dbReference>
<dbReference type="Pfam" id="PF00110">
    <property type="entry name" value="wnt"/>
    <property type="match status" value="1"/>
</dbReference>
<evidence type="ECO:0000256" key="16">
    <source>
        <dbReference type="ARBA" id="ARBA00022741"/>
    </source>
</evidence>
<dbReference type="SUPFAM" id="SSF52540">
    <property type="entry name" value="P-loop containing nucleoside triphosphate hydrolases"/>
    <property type="match status" value="2"/>
</dbReference>
<keyword evidence="20" id="KW-0653">Protein transport</keyword>
<comment type="function">
    <text evidence="29">Ligand for members of the frizzled family of seven transmembrane receptors.</text>
</comment>
<evidence type="ECO:0000256" key="9">
    <source>
        <dbReference type="ARBA" id="ARBA00022473"/>
    </source>
</evidence>
<dbReference type="GO" id="GO:0016459">
    <property type="term" value="C:myosin complex"/>
    <property type="evidence" value="ECO:0007669"/>
    <property type="project" value="UniProtKB-KW"/>
</dbReference>
<dbReference type="GO" id="GO:0000146">
    <property type="term" value="F:microfilament motor activity"/>
    <property type="evidence" value="ECO:0007669"/>
    <property type="project" value="TreeGrafter"/>
</dbReference>
<keyword evidence="18 28" id="KW-0067">ATP-binding</keyword>
<dbReference type="InterPro" id="IPR036072">
    <property type="entry name" value="MYSc_Myo1"/>
</dbReference>
<dbReference type="GO" id="GO:0005902">
    <property type="term" value="C:microvillus"/>
    <property type="evidence" value="ECO:0007669"/>
    <property type="project" value="TreeGrafter"/>
</dbReference>
<evidence type="ECO:0000256" key="6">
    <source>
        <dbReference type="ARBA" id="ARBA00005683"/>
    </source>
</evidence>
<feature type="region of interest" description="Actin-binding" evidence="28">
    <location>
        <begin position="694"/>
        <end position="716"/>
    </location>
</feature>
<dbReference type="PROSITE" id="PS51456">
    <property type="entry name" value="MYOSIN_MOTOR"/>
    <property type="match status" value="1"/>
</dbReference>
<dbReference type="GO" id="GO:0048513">
    <property type="term" value="P:animal organ development"/>
    <property type="evidence" value="ECO:0007669"/>
    <property type="project" value="UniProtKB-ARBA"/>
</dbReference>
<dbReference type="InterPro" id="IPR027417">
    <property type="entry name" value="P-loop_NTPase"/>
</dbReference>
<feature type="non-terminal residue" evidence="33">
    <location>
        <position position="1"/>
    </location>
</feature>
<keyword evidence="12" id="KW-0272">Extracellular matrix</keyword>
<keyword evidence="11" id="KW-0964">Secreted</keyword>
<keyword evidence="19" id="KW-0112">Calmodulin-binding</keyword>
<evidence type="ECO:0000256" key="10">
    <source>
        <dbReference type="ARBA" id="ARBA00022490"/>
    </source>
</evidence>
<evidence type="ECO:0000256" key="21">
    <source>
        <dbReference type="ARBA" id="ARBA00023123"/>
    </source>
</evidence>
<evidence type="ECO:0000256" key="12">
    <source>
        <dbReference type="ARBA" id="ARBA00022530"/>
    </source>
</evidence>
<feature type="domain" description="Myosin motor" evidence="31">
    <location>
        <begin position="113"/>
        <end position="817"/>
    </location>
</feature>
<dbReference type="PROSITE" id="PS51757">
    <property type="entry name" value="TH1"/>
    <property type="match status" value="1"/>
</dbReference>
<evidence type="ECO:0000256" key="15">
    <source>
        <dbReference type="ARBA" id="ARBA00022737"/>
    </source>
</evidence>
<dbReference type="GO" id="GO:0009653">
    <property type="term" value="P:anatomical structure morphogenesis"/>
    <property type="evidence" value="ECO:0007669"/>
    <property type="project" value="UniProtKB-ARBA"/>
</dbReference>
<dbReference type="GO" id="GO:0060173">
    <property type="term" value="P:limb development"/>
    <property type="evidence" value="ECO:0007669"/>
    <property type="project" value="UniProtKB-ARBA"/>
</dbReference>
<evidence type="ECO:0000256" key="3">
    <source>
        <dbReference type="ARBA" id="ARBA00004484"/>
    </source>
</evidence>
<dbReference type="GO" id="GO:0005516">
    <property type="term" value="F:calmodulin binding"/>
    <property type="evidence" value="ECO:0007669"/>
    <property type="project" value="UniProtKB-KW"/>
</dbReference>
<dbReference type="GO" id="GO:0005615">
    <property type="term" value="C:extracellular space"/>
    <property type="evidence" value="ECO:0007669"/>
    <property type="project" value="UniProtKB-ARBA"/>
</dbReference>
<keyword evidence="9 29" id="KW-0217">Developmental protein</keyword>
<dbReference type="SMART" id="SM00097">
    <property type="entry name" value="WNT1"/>
    <property type="match status" value="1"/>
</dbReference>
<organism evidence="33 34">
    <name type="scientific">Polypterus senegalus</name>
    <name type="common">Senegal bichir</name>
    <dbReference type="NCBI Taxonomy" id="55291"/>
    <lineage>
        <taxon>Eukaryota</taxon>
        <taxon>Metazoa</taxon>
        <taxon>Chordata</taxon>
        <taxon>Craniata</taxon>
        <taxon>Vertebrata</taxon>
        <taxon>Euteleostomi</taxon>
        <taxon>Actinopterygii</taxon>
        <taxon>Polypteriformes</taxon>
        <taxon>Polypteridae</taxon>
        <taxon>Polypterus</taxon>
    </lineage>
</organism>
<dbReference type="GO" id="GO:0015031">
    <property type="term" value="P:protein transport"/>
    <property type="evidence" value="ECO:0007669"/>
    <property type="project" value="UniProtKB-KW"/>
</dbReference>
<evidence type="ECO:0000256" key="27">
    <source>
        <dbReference type="ARBA" id="ARBA00023288"/>
    </source>
</evidence>
<dbReference type="GO" id="GO:0005524">
    <property type="term" value="F:ATP binding"/>
    <property type="evidence" value="ECO:0007669"/>
    <property type="project" value="UniProtKB-UniRule"/>
</dbReference>
<evidence type="ECO:0000259" key="31">
    <source>
        <dbReference type="PROSITE" id="PS51456"/>
    </source>
</evidence>
<dbReference type="PANTHER" id="PTHR13140:SF417">
    <property type="entry name" value="UNCONVENTIONAL MYOSIN-ID"/>
    <property type="match status" value="1"/>
</dbReference>
<evidence type="ECO:0000256" key="1">
    <source>
        <dbReference type="ARBA" id="ARBA00004279"/>
    </source>
</evidence>
<dbReference type="GO" id="GO:0060070">
    <property type="term" value="P:canonical Wnt signaling pathway"/>
    <property type="evidence" value="ECO:0007669"/>
    <property type="project" value="UniProtKB-ARBA"/>
</dbReference>
<proteinExistence type="inferred from homology"/>
<dbReference type="Gene3D" id="1.20.58.530">
    <property type="match status" value="1"/>
</dbReference>
<keyword evidence="14" id="KW-0732">Signal</keyword>
<keyword evidence="34" id="KW-1185">Reference proteome</keyword>
<keyword evidence="23 28" id="KW-0505">Motor protein</keyword>
<dbReference type="CDD" id="cd19335">
    <property type="entry name" value="Wnt_Wnt3_Wnt3a"/>
    <property type="match status" value="1"/>
</dbReference>
<dbReference type="GO" id="GO:0007015">
    <property type="term" value="P:actin filament organization"/>
    <property type="evidence" value="ECO:0007669"/>
    <property type="project" value="TreeGrafter"/>
</dbReference>
<comment type="similarity">
    <text evidence="7 28">Belongs to the TRAFAC class myosin-kinesin ATPase superfamily. Myosin family.</text>
</comment>
<dbReference type="GO" id="GO:0010628">
    <property type="term" value="P:positive regulation of gene expression"/>
    <property type="evidence" value="ECO:0007669"/>
    <property type="project" value="UniProtKB-ARBA"/>
</dbReference>
<evidence type="ECO:0000256" key="4">
    <source>
        <dbReference type="ARBA" id="ARBA00004498"/>
    </source>
</evidence>
<evidence type="ECO:0000256" key="23">
    <source>
        <dbReference type="ARBA" id="ARBA00023175"/>
    </source>
</evidence>
<keyword evidence="17" id="KW-0967">Endosome</keyword>
<feature type="region of interest" description="Disordered" evidence="30">
    <location>
        <begin position="80"/>
        <end position="103"/>
    </location>
</feature>
<dbReference type="InterPro" id="IPR018161">
    <property type="entry name" value="Wnt_CS"/>
</dbReference>
<dbReference type="GO" id="GO:0005769">
    <property type="term" value="C:early endosome"/>
    <property type="evidence" value="ECO:0007669"/>
    <property type="project" value="UniProtKB-SubCell"/>
</dbReference>
<protein>
    <recommendedName>
        <fullName evidence="29">Protein Wnt</fullName>
    </recommendedName>
</protein>
<keyword evidence="8" id="KW-0813">Transport</keyword>
<evidence type="ECO:0000256" key="11">
    <source>
        <dbReference type="ARBA" id="ARBA00022525"/>
    </source>
</evidence>
<keyword evidence="21 28" id="KW-0518">Myosin</keyword>
<comment type="caution">
    <text evidence="33">The sequence shown here is derived from an EMBL/GenBank/DDBJ whole genome shotgun (WGS) entry which is preliminary data.</text>
</comment>
<dbReference type="Gene3D" id="3.40.850.10">
    <property type="entry name" value="Kinesin motor domain"/>
    <property type="match status" value="2"/>
</dbReference>
<evidence type="ECO:0000256" key="17">
    <source>
        <dbReference type="ARBA" id="ARBA00022753"/>
    </source>
</evidence>
<dbReference type="SMART" id="SM00242">
    <property type="entry name" value="MYSc"/>
    <property type="match status" value="1"/>
</dbReference>
<dbReference type="InterPro" id="IPR010926">
    <property type="entry name" value="Myosin_TH1"/>
</dbReference>
<dbReference type="GO" id="GO:0098588">
    <property type="term" value="C:bounding membrane of organelle"/>
    <property type="evidence" value="ECO:0007669"/>
    <property type="project" value="UniProtKB-ARBA"/>
</dbReference>
<name>A0A8X7X562_POLSE</name>
<dbReference type="GO" id="GO:0030048">
    <property type="term" value="P:actin filament-based movement"/>
    <property type="evidence" value="ECO:0007669"/>
    <property type="project" value="TreeGrafter"/>
</dbReference>
<dbReference type="GO" id="GO:0005938">
    <property type="term" value="C:cell cortex"/>
    <property type="evidence" value="ECO:0007669"/>
    <property type="project" value="UniProtKB-SubCell"/>
</dbReference>
<keyword evidence="24" id="KW-0325">Glycoprotein</keyword>
<keyword evidence="10" id="KW-0963">Cytoplasm</keyword>